<keyword evidence="1" id="KW-0732">Signal</keyword>
<protein>
    <submittedName>
        <fullName evidence="2">Fam-a protein</fullName>
    </submittedName>
</protein>
<evidence type="ECO:0000256" key="1">
    <source>
        <dbReference type="SAM" id="SignalP"/>
    </source>
</evidence>
<reference evidence="2 3" key="1">
    <citation type="submission" date="2016-08" db="EMBL/GenBank/DDBJ databases">
        <authorList>
            <consortium name="Pathogen Informatics"/>
        </authorList>
    </citation>
    <scope>NUCLEOTIDE SEQUENCE [LARGE SCALE GENOMIC DNA]</scope>
    <source>
        <strain evidence="2 3">DK</strain>
    </source>
</reference>
<feature type="signal peptide" evidence="1">
    <location>
        <begin position="1"/>
        <end position="25"/>
    </location>
</feature>
<feature type="chain" id="PRO_5008917421" evidence="1">
    <location>
        <begin position="26"/>
        <end position="279"/>
    </location>
</feature>
<evidence type="ECO:0000313" key="3">
    <source>
        <dbReference type="Proteomes" id="UP000195879"/>
    </source>
</evidence>
<gene>
    <name evidence="2" type="ORF">PCHDK_000524800</name>
</gene>
<dbReference type="NCBIfam" id="TIGR01599">
    <property type="entry name" value="PYST-A"/>
    <property type="match status" value="1"/>
</dbReference>
<accession>A0A1D3L9K7</accession>
<dbReference type="EMBL" id="FMIO01000355">
    <property type="protein sequence ID" value="SCL91405.1"/>
    <property type="molecule type" value="Genomic_DNA"/>
</dbReference>
<sequence>MNKVYIKIALALLSLVGYMENVAFASEAATNSVKKSPALLQNEFEQNKDLICDDVNEAILAVENVSSTSELLIKLSETSVDGYSTCYTENENEIIYSKKIGNMDIGRLHVTIPSVSKYPAILRDLWDVNNPQKTDDKIINGNIARLYCKFLIMFEKQNIDGENLRSKKRYALGARFKQSNDKTVIVCPSRNIYYEGTIQKETDLKEIFENTKSIEDDIDAEEALVKLGDNIAGFIVKKGDDDQVHITYINAIYEGENYTNDKKERDATYKNILSLAQRI</sequence>
<dbReference type="AlphaFoldDB" id="A0A1D3L9K7"/>
<proteinExistence type="predicted"/>
<evidence type="ECO:0000313" key="2">
    <source>
        <dbReference type="EMBL" id="SCL91405.1"/>
    </source>
</evidence>
<dbReference type="Proteomes" id="UP000195879">
    <property type="component" value="Unassembled WGS sequence"/>
</dbReference>
<organism evidence="2 3">
    <name type="scientific">Plasmodium chabaudi adami</name>
    <dbReference type="NCBI Taxonomy" id="5826"/>
    <lineage>
        <taxon>Eukaryota</taxon>
        <taxon>Sar</taxon>
        <taxon>Alveolata</taxon>
        <taxon>Apicomplexa</taxon>
        <taxon>Aconoidasida</taxon>
        <taxon>Haemosporida</taxon>
        <taxon>Plasmodiidae</taxon>
        <taxon>Plasmodium</taxon>
        <taxon>Plasmodium (Vinckeia)</taxon>
    </lineage>
</organism>
<dbReference type="InterPro" id="IPR006486">
    <property type="entry name" value="PYST_A"/>
</dbReference>
<name>A0A1D3L9K7_PLACE</name>